<comment type="pathway">
    <text evidence="2 10">Amino-acid biosynthesis; L-tryptophan biosynthesis; L-tryptophan from chorismate: step 3/5.</text>
</comment>
<name>Q2IGW4_ANADE</name>
<evidence type="ECO:0000256" key="8">
    <source>
        <dbReference type="ARBA" id="ARBA00023141"/>
    </source>
</evidence>
<dbReference type="FunFam" id="3.20.20.70:FF:000075">
    <property type="entry name" value="Tryptophan biosynthesis protein TRP1"/>
    <property type="match status" value="1"/>
</dbReference>
<evidence type="ECO:0000313" key="12">
    <source>
        <dbReference type="EMBL" id="ABC83820.1"/>
    </source>
</evidence>
<dbReference type="GO" id="GO:0004640">
    <property type="term" value="F:phosphoribosylanthranilate isomerase activity"/>
    <property type="evidence" value="ECO:0007669"/>
    <property type="project" value="UniProtKB-UniRule"/>
</dbReference>
<evidence type="ECO:0000256" key="1">
    <source>
        <dbReference type="ARBA" id="ARBA00001164"/>
    </source>
</evidence>
<evidence type="ECO:0000256" key="10">
    <source>
        <dbReference type="HAMAP-Rule" id="MF_00135"/>
    </source>
</evidence>
<evidence type="ECO:0000259" key="11">
    <source>
        <dbReference type="Pfam" id="PF00697"/>
    </source>
</evidence>
<dbReference type="NCBIfam" id="NF002298">
    <property type="entry name" value="PRK01222.1-4"/>
    <property type="match status" value="1"/>
</dbReference>
<sequence length="207" mass="21517">MALPPRVKICGVTRLEDALEAARLGADAIGFNFWPRSKRHLPPAAARALVARLPPFVTAVGVFVDPTREELLAAMAASGAQVAQLHGDEPPELLEGLPFPVVKAIRVGGPEALDQLARYPGAAGFLLDSASPGYGGSGVAFDWALAARAVERTAVVLAGGLTPANVADAIRAVRPWAVDVASGVEAAPGVKDRQLMARFVRAAKETT</sequence>
<evidence type="ECO:0000256" key="9">
    <source>
        <dbReference type="ARBA" id="ARBA00023235"/>
    </source>
</evidence>
<dbReference type="AlphaFoldDB" id="Q2IGW4"/>
<dbReference type="EC" id="5.3.1.24" evidence="4 10"/>
<feature type="domain" description="N-(5'phosphoribosyl) anthranilate isomerase (PRAI)" evidence="11">
    <location>
        <begin position="7"/>
        <end position="201"/>
    </location>
</feature>
<evidence type="ECO:0000313" key="13">
    <source>
        <dbReference type="Proteomes" id="UP000001935"/>
    </source>
</evidence>
<keyword evidence="8 10" id="KW-0057">Aromatic amino acid biosynthesis</keyword>
<dbReference type="KEGG" id="ade:Adeh_4056"/>
<dbReference type="InterPro" id="IPR001240">
    <property type="entry name" value="PRAI_dom"/>
</dbReference>
<dbReference type="PANTHER" id="PTHR42894:SF1">
    <property type="entry name" value="N-(5'-PHOSPHORIBOSYL)ANTHRANILATE ISOMERASE"/>
    <property type="match status" value="1"/>
</dbReference>
<keyword evidence="6 10" id="KW-0028">Amino-acid biosynthesis</keyword>
<dbReference type="eggNOG" id="COG0135">
    <property type="taxonomic scope" value="Bacteria"/>
</dbReference>
<dbReference type="InterPro" id="IPR011060">
    <property type="entry name" value="RibuloseP-bd_barrel"/>
</dbReference>
<dbReference type="InterPro" id="IPR013785">
    <property type="entry name" value="Aldolase_TIM"/>
</dbReference>
<dbReference type="EMBL" id="CP000251">
    <property type="protein sequence ID" value="ABC83820.1"/>
    <property type="molecule type" value="Genomic_DNA"/>
</dbReference>
<dbReference type="UniPathway" id="UPA00035">
    <property type="reaction ID" value="UER00042"/>
</dbReference>
<dbReference type="PANTHER" id="PTHR42894">
    <property type="entry name" value="N-(5'-PHOSPHORIBOSYL)ANTHRANILATE ISOMERASE"/>
    <property type="match status" value="1"/>
</dbReference>
<evidence type="ECO:0000256" key="3">
    <source>
        <dbReference type="ARBA" id="ARBA00007571"/>
    </source>
</evidence>
<keyword evidence="7 10" id="KW-0822">Tryptophan biosynthesis</keyword>
<evidence type="ECO:0000256" key="6">
    <source>
        <dbReference type="ARBA" id="ARBA00022605"/>
    </source>
</evidence>
<organism evidence="12 13">
    <name type="scientific">Anaeromyxobacter dehalogenans (strain 2CP-C)</name>
    <dbReference type="NCBI Taxonomy" id="290397"/>
    <lineage>
        <taxon>Bacteria</taxon>
        <taxon>Pseudomonadati</taxon>
        <taxon>Myxococcota</taxon>
        <taxon>Myxococcia</taxon>
        <taxon>Myxococcales</taxon>
        <taxon>Cystobacterineae</taxon>
        <taxon>Anaeromyxobacteraceae</taxon>
        <taxon>Anaeromyxobacter</taxon>
    </lineage>
</organism>
<accession>Q2IGW4</accession>
<dbReference type="STRING" id="290397.Adeh_4056"/>
<keyword evidence="9 10" id="KW-0413">Isomerase</keyword>
<comment type="catalytic activity">
    <reaction evidence="1 10">
        <text>N-(5-phospho-beta-D-ribosyl)anthranilate = 1-(2-carboxyphenylamino)-1-deoxy-D-ribulose 5-phosphate</text>
        <dbReference type="Rhea" id="RHEA:21540"/>
        <dbReference type="ChEBI" id="CHEBI:18277"/>
        <dbReference type="ChEBI" id="CHEBI:58613"/>
        <dbReference type="EC" id="5.3.1.24"/>
    </reaction>
</comment>
<dbReference type="CDD" id="cd00405">
    <property type="entry name" value="PRAI"/>
    <property type="match status" value="1"/>
</dbReference>
<proteinExistence type="inferred from homology"/>
<dbReference type="Proteomes" id="UP000001935">
    <property type="component" value="Chromosome"/>
</dbReference>
<dbReference type="RefSeq" id="WP_011423102.1">
    <property type="nucleotide sequence ID" value="NC_007760.1"/>
</dbReference>
<dbReference type="HOGENOM" id="CLU_076364_2_0_7"/>
<dbReference type="SUPFAM" id="SSF51366">
    <property type="entry name" value="Ribulose-phoshate binding barrel"/>
    <property type="match status" value="1"/>
</dbReference>
<protein>
    <recommendedName>
        <fullName evidence="5 10">N-(5'-phosphoribosyl)anthranilate isomerase</fullName>
        <shortName evidence="10">PRAI</shortName>
        <ecNumber evidence="4 10">5.3.1.24</ecNumber>
    </recommendedName>
</protein>
<evidence type="ECO:0000256" key="4">
    <source>
        <dbReference type="ARBA" id="ARBA00012572"/>
    </source>
</evidence>
<dbReference type="OrthoDB" id="9796196at2"/>
<dbReference type="InterPro" id="IPR044643">
    <property type="entry name" value="TrpF_fam"/>
</dbReference>
<comment type="similarity">
    <text evidence="3 10">Belongs to the TrpF family.</text>
</comment>
<reference evidence="12 13" key="1">
    <citation type="submission" date="2006-01" db="EMBL/GenBank/DDBJ databases">
        <title>Complete sequence of Anaeromyxobacter dehalogenans 2CP-C.</title>
        <authorList>
            <consortium name="US DOE Joint Genome Institute"/>
            <person name="Copeland A."/>
            <person name="Lucas S."/>
            <person name="Lapidus A."/>
            <person name="Barry K."/>
            <person name="Detter J.C."/>
            <person name="Glavina T."/>
            <person name="Hammon N."/>
            <person name="Israni S."/>
            <person name="Pitluck S."/>
            <person name="Brettin T."/>
            <person name="Bruce D."/>
            <person name="Han C."/>
            <person name="Tapia R."/>
            <person name="Gilna P."/>
            <person name="Kiss H."/>
            <person name="Schmutz J."/>
            <person name="Larimer F."/>
            <person name="Land M."/>
            <person name="Kyrpides N."/>
            <person name="Anderson I."/>
            <person name="Sanford R.A."/>
            <person name="Ritalahti K.M."/>
            <person name="Thomas H.S."/>
            <person name="Kirby J.R."/>
            <person name="Zhulin I.B."/>
            <person name="Loeffler F.E."/>
            <person name="Richardson P."/>
        </authorList>
    </citation>
    <scope>NUCLEOTIDE SEQUENCE [LARGE SCALE GENOMIC DNA]</scope>
    <source>
        <strain evidence="12 13">2CP-C</strain>
    </source>
</reference>
<evidence type="ECO:0000256" key="2">
    <source>
        <dbReference type="ARBA" id="ARBA00004664"/>
    </source>
</evidence>
<dbReference type="HAMAP" id="MF_00135">
    <property type="entry name" value="PRAI"/>
    <property type="match status" value="1"/>
</dbReference>
<dbReference type="GO" id="GO:0000162">
    <property type="term" value="P:L-tryptophan biosynthetic process"/>
    <property type="evidence" value="ECO:0007669"/>
    <property type="project" value="UniProtKB-UniRule"/>
</dbReference>
<evidence type="ECO:0000256" key="5">
    <source>
        <dbReference type="ARBA" id="ARBA00022272"/>
    </source>
</evidence>
<gene>
    <name evidence="10" type="primary">trpF</name>
    <name evidence="12" type="ordered locus">Adeh_4056</name>
</gene>
<evidence type="ECO:0000256" key="7">
    <source>
        <dbReference type="ARBA" id="ARBA00022822"/>
    </source>
</evidence>
<dbReference type="Gene3D" id="3.20.20.70">
    <property type="entry name" value="Aldolase class I"/>
    <property type="match status" value="1"/>
</dbReference>
<dbReference type="Pfam" id="PF00697">
    <property type="entry name" value="PRAI"/>
    <property type="match status" value="1"/>
</dbReference>